<keyword evidence="1" id="KW-1133">Transmembrane helix</keyword>
<evidence type="ECO:0000256" key="1">
    <source>
        <dbReference type="SAM" id="Phobius"/>
    </source>
</evidence>
<accession>A0A517PED4</accession>
<feature type="transmembrane region" description="Helical" evidence="1">
    <location>
        <begin position="91"/>
        <end position="113"/>
    </location>
</feature>
<protein>
    <submittedName>
        <fullName evidence="2">Uncharacterized protein</fullName>
    </submittedName>
</protein>
<evidence type="ECO:0000313" key="3">
    <source>
        <dbReference type="Proteomes" id="UP000318741"/>
    </source>
</evidence>
<feature type="transmembrane region" description="Helical" evidence="1">
    <location>
        <begin position="14"/>
        <end position="35"/>
    </location>
</feature>
<keyword evidence="1" id="KW-0812">Transmembrane</keyword>
<organism evidence="2 3">
    <name type="scientific">Alienimonas californiensis</name>
    <dbReference type="NCBI Taxonomy" id="2527989"/>
    <lineage>
        <taxon>Bacteria</taxon>
        <taxon>Pseudomonadati</taxon>
        <taxon>Planctomycetota</taxon>
        <taxon>Planctomycetia</taxon>
        <taxon>Planctomycetales</taxon>
        <taxon>Planctomycetaceae</taxon>
        <taxon>Alienimonas</taxon>
    </lineage>
</organism>
<sequence>MTPSEPDPPRNRPALWGGFAGSLAATPCGAALASLTASRDYVLTDAPGLAPFLDLGGWVCLTLSNLLTVAPFGLLPGWLVGRWRAEKRSAVAVAAASGFLCTGGGTFLLWRFFLFAASQ</sequence>
<keyword evidence="3" id="KW-1185">Reference proteome</keyword>
<dbReference type="AlphaFoldDB" id="A0A517PED4"/>
<dbReference type="RefSeq" id="WP_145360720.1">
    <property type="nucleotide sequence ID" value="NZ_CP036265.1"/>
</dbReference>
<evidence type="ECO:0000313" key="2">
    <source>
        <dbReference type="EMBL" id="QDT17737.1"/>
    </source>
</evidence>
<name>A0A517PED4_9PLAN</name>
<feature type="transmembrane region" description="Helical" evidence="1">
    <location>
        <begin position="55"/>
        <end position="79"/>
    </location>
</feature>
<gene>
    <name evidence="2" type="ORF">CA12_38690</name>
</gene>
<proteinExistence type="predicted"/>
<dbReference type="EMBL" id="CP036265">
    <property type="protein sequence ID" value="QDT17737.1"/>
    <property type="molecule type" value="Genomic_DNA"/>
</dbReference>
<keyword evidence="1" id="KW-0472">Membrane</keyword>
<dbReference type="Proteomes" id="UP000318741">
    <property type="component" value="Chromosome"/>
</dbReference>
<dbReference type="KEGG" id="acaf:CA12_38690"/>
<reference evidence="2 3" key="1">
    <citation type="submission" date="2019-02" db="EMBL/GenBank/DDBJ databases">
        <title>Deep-cultivation of Planctomycetes and their phenomic and genomic characterization uncovers novel biology.</title>
        <authorList>
            <person name="Wiegand S."/>
            <person name="Jogler M."/>
            <person name="Boedeker C."/>
            <person name="Pinto D."/>
            <person name="Vollmers J."/>
            <person name="Rivas-Marin E."/>
            <person name="Kohn T."/>
            <person name="Peeters S.H."/>
            <person name="Heuer A."/>
            <person name="Rast P."/>
            <person name="Oberbeckmann S."/>
            <person name="Bunk B."/>
            <person name="Jeske O."/>
            <person name="Meyerdierks A."/>
            <person name="Storesund J.E."/>
            <person name="Kallscheuer N."/>
            <person name="Luecker S."/>
            <person name="Lage O.M."/>
            <person name="Pohl T."/>
            <person name="Merkel B.J."/>
            <person name="Hornburger P."/>
            <person name="Mueller R.-W."/>
            <person name="Bruemmer F."/>
            <person name="Labrenz M."/>
            <person name="Spormann A.M."/>
            <person name="Op den Camp H."/>
            <person name="Overmann J."/>
            <person name="Amann R."/>
            <person name="Jetten M.S.M."/>
            <person name="Mascher T."/>
            <person name="Medema M.H."/>
            <person name="Devos D.P."/>
            <person name="Kaster A.-K."/>
            <person name="Ovreas L."/>
            <person name="Rohde M."/>
            <person name="Galperin M.Y."/>
            <person name="Jogler C."/>
        </authorList>
    </citation>
    <scope>NUCLEOTIDE SEQUENCE [LARGE SCALE GENOMIC DNA]</scope>
    <source>
        <strain evidence="2 3">CA12</strain>
    </source>
</reference>